<keyword evidence="9" id="KW-1185">Reference proteome</keyword>
<dbReference type="Gene3D" id="3.30.160.60">
    <property type="entry name" value="Classic Zinc Finger"/>
    <property type="match status" value="2"/>
</dbReference>
<name>A0A1Y2B9E8_9FUNG</name>
<proteinExistence type="predicted"/>
<dbReference type="GO" id="GO:0008270">
    <property type="term" value="F:zinc ion binding"/>
    <property type="evidence" value="ECO:0007669"/>
    <property type="project" value="UniProtKB-KW"/>
</dbReference>
<evidence type="ECO:0000259" key="7">
    <source>
        <dbReference type="PROSITE" id="PS50157"/>
    </source>
</evidence>
<dbReference type="SUPFAM" id="SSF57667">
    <property type="entry name" value="beta-beta-alpha zinc fingers"/>
    <property type="match status" value="1"/>
</dbReference>
<feature type="region of interest" description="Disordered" evidence="6">
    <location>
        <begin position="257"/>
        <end position="290"/>
    </location>
</feature>
<dbReference type="PANTHER" id="PTHR23057:SF0">
    <property type="entry name" value="JUXTAPOSED WITH ANOTHER ZINC FINGER PROTEIN 1"/>
    <property type="match status" value="1"/>
</dbReference>
<evidence type="ECO:0000313" key="9">
    <source>
        <dbReference type="Proteomes" id="UP000193920"/>
    </source>
</evidence>
<feature type="compositionally biased region" description="Low complexity" evidence="6">
    <location>
        <begin position="14"/>
        <end position="23"/>
    </location>
</feature>
<evidence type="ECO:0000313" key="8">
    <source>
        <dbReference type="EMBL" id="ORY31107.1"/>
    </source>
</evidence>
<sequence>MPGIDINKKSPPQSINGSTSNNGISISPTKKAIMNAFASSLSRSLSMGSFSYKSLGKSLSQMSYGRSPLFDIYQQFKQSVPKNTLPTCVEEDEMVQDIESKFCKDFTCCGLVLKDLHELLQHFEDAHRMESDMEEEDDLPFELDDLSSNRNNNDNHLTFNDLFFKDLESKQRNMENSNLLNNSIGLQGQPMQQSIAMSDIYSEDKKLNDSLSSLAVAPAMNNTSFSDILNNKINSTNISNLSKLNSLSRENSTSSLSSKLNSSISLNIPNTTTTTTSTSSNTPTSATTSNFNLSKNISAFNAVSGNSTSTNLFNESGSSSQPQTPNLTNSTLATTVAATSTASTTTANVLAAAAAAGTNGFQALNNLKNIQNMPSSNKKSSDVNIAALPSGMHPIFPNAFNLLNNSALKGSTTTPFNLLNNTMNEEPQEYDDMDMDMDDNNDMMNINESMLMAEAGPDEEKKYRCTIPGCNKSYKNPGGLKYHIQHGHIEDTGDPEINKIMRKPFQCTYENCGKRYKNMNGLKYHIEHSHASILFNQTQGGIGLNNNNQNSNVSLDSQQVLALQALQMQQLQLQHIN</sequence>
<evidence type="ECO:0000256" key="2">
    <source>
        <dbReference type="ARBA" id="ARBA00022737"/>
    </source>
</evidence>
<dbReference type="InterPro" id="IPR036236">
    <property type="entry name" value="Znf_C2H2_sf"/>
</dbReference>
<dbReference type="Proteomes" id="UP000193920">
    <property type="component" value="Unassembled WGS sequence"/>
</dbReference>
<organism evidence="8 9">
    <name type="scientific">Neocallimastix californiae</name>
    <dbReference type="NCBI Taxonomy" id="1754190"/>
    <lineage>
        <taxon>Eukaryota</taxon>
        <taxon>Fungi</taxon>
        <taxon>Fungi incertae sedis</taxon>
        <taxon>Chytridiomycota</taxon>
        <taxon>Chytridiomycota incertae sedis</taxon>
        <taxon>Neocallimastigomycetes</taxon>
        <taxon>Neocallimastigales</taxon>
        <taxon>Neocallimastigaceae</taxon>
        <taxon>Neocallimastix</taxon>
    </lineage>
</organism>
<dbReference type="PROSITE" id="PS50157">
    <property type="entry name" value="ZINC_FINGER_C2H2_2"/>
    <property type="match status" value="2"/>
</dbReference>
<feature type="region of interest" description="Disordered" evidence="6">
    <location>
        <begin position="1"/>
        <end position="23"/>
    </location>
</feature>
<dbReference type="OrthoDB" id="3269380at2759"/>
<protein>
    <recommendedName>
        <fullName evidence="7">C2H2-type domain-containing protein</fullName>
    </recommendedName>
</protein>
<gene>
    <name evidence="8" type="ORF">LY90DRAFT_673723</name>
</gene>
<keyword evidence="3 5" id="KW-0863">Zinc-finger</keyword>
<keyword evidence="2" id="KW-0677">Repeat</keyword>
<feature type="domain" description="C2H2-type" evidence="7">
    <location>
        <begin position="463"/>
        <end position="493"/>
    </location>
</feature>
<reference evidence="8 9" key="1">
    <citation type="submission" date="2016-08" db="EMBL/GenBank/DDBJ databases">
        <title>A Parts List for Fungal Cellulosomes Revealed by Comparative Genomics.</title>
        <authorList>
            <consortium name="DOE Joint Genome Institute"/>
            <person name="Haitjema C.H."/>
            <person name="Gilmore S.P."/>
            <person name="Henske J.K."/>
            <person name="Solomon K.V."/>
            <person name="De Groot R."/>
            <person name="Kuo A."/>
            <person name="Mondo S.J."/>
            <person name="Salamov A.A."/>
            <person name="Labutti K."/>
            <person name="Zhao Z."/>
            <person name="Chiniquy J."/>
            <person name="Barry K."/>
            <person name="Brewer H.M."/>
            <person name="Purvine S.O."/>
            <person name="Wright A.T."/>
            <person name="Boxma B."/>
            <person name="Van Alen T."/>
            <person name="Hackstein J.H."/>
            <person name="Baker S.E."/>
            <person name="Grigoriev I.V."/>
            <person name="O'Malley M.A."/>
        </authorList>
    </citation>
    <scope>NUCLEOTIDE SEQUENCE [LARGE SCALE GENOMIC DNA]</scope>
    <source>
        <strain evidence="8 9">G1</strain>
    </source>
</reference>
<evidence type="ECO:0000256" key="4">
    <source>
        <dbReference type="ARBA" id="ARBA00022833"/>
    </source>
</evidence>
<evidence type="ECO:0000256" key="5">
    <source>
        <dbReference type="PROSITE-ProRule" id="PRU00042"/>
    </source>
</evidence>
<comment type="caution">
    <text evidence="8">The sequence shown here is derived from an EMBL/GenBank/DDBJ whole genome shotgun (WGS) entry which is preliminary data.</text>
</comment>
<keyword evidence="4" id="KW-0862">Zinc</keyword>
<dbReference type="SMART" id="SM00355">
    <property type="entry name" value="ZnF_C2H2"/>
    <property type="match status" value="3"/>
</dbReference>
<evidence type="ECO:0000256" key="1">
    <source>
        <dbReference type="ARBA" id="ARBA00022723"/>
    </source>
</evidence>
<feature type="domain" description="C2H2-type" evidence="7">
    <location>
        <begin position="505"/>
        <end position="531"/>
    </location>
</feature>
<dbReference type="PANTHER" id="PTHR23057">
    <property type="entry name" value="JUXTAPOSED WITH ANOTHER ZINC FINGER PROTEIN 1"/>
    <property type="match status" value="1"/>
</dbReference>
<dbReference type="PROSITE" id="PS00028">
    <property type="entry name" value="ZINC_FINGER_C2H2_1"/>
    <property type="match status" value="2"/>
</dbReference>
<evidence type="ECO:0000256" key="3">
    <source>
        <dbReference type="ARBA" id="ARBA00022771"/>
    </source>
</evidence>
<dbReference type="InterPro" id="IPR013087">
    <property type="entry name" value="Znf_C2H2_type"/>
</dbReference>
<dbReference type="STRING" id="1754190.A0A1Y2B9E8"/>
<dbReference type="InterPro" id="IPR051580">
    <property type="entry name" value="ZnF-Chromatin_assoc"/>
</dbReference>
<dbReference type="GO" id="GO:0005634">
    <property type="term" value="C:nucleus"/>
    <property type="evidence" value="ECO:0007669"/>
    <property type="project" value="TreeGrafter"/>
</dbReference>
<dbReference type="EMBL" id="MCOG01000171">
    <property type="protein sequence ID" value="ORY31107.1"/>
    <property type="molecule type" value="Genomic_DNA"/>
</dbReference>
<accession>A0A1Y2B9E8</accession>
<evidence type="ECO:0000256" key="6">
    <source>
        <dbReference type="SAM" id="MobiDB-lite"/>
    </source>
</evidence>
<keyword evidence="1" id="KW-0479">Metal-binding</keyword>
<dbReference type="AlphaFoldDB" id="A0A1Y2B9E8"/>